<proteinExistence type="predicted"/>
<name>A6GCZ6_9BACT</name>
<feature type="transmembrane region" description="Helical" evidence="1">
    <location>
        <begin position="20"/>
        <end position="39"/>
    </location>
</feature>
<feature type="transmembrane region" description="Helical" evidence="1">
    <location>
        <begin position="324"/>
        <end position="343"/>
    </location>
</feature>
<organism evidence="2 3">
    <name type="scientific">Plesiocystis pacifica SIR-1</name>
    <dbReference type="NCBI Taxonomy" id="391625"/>
    <lineage>
        <taxon>Bacteria</taxon>
        <taxon>Pseudomonadati</taxon>
        <taxon>Myxococcota</taxon>
        <taxon>Polyangia</taxon>
        <taxon>Nannocystales</taxon>
        <taxon>Nannocystaceae</taxon>
        <taxon>Plesiocystis</taxon>
    </lineage>
</organism>
<sequence length="377" mass="41053">MSAGMKPRWIVSPAFDLGWFVLPGLLALLVGVAVGLGLPPSEGESLGLWIVGVVLVDVAHVWASLYRTYLDPEARRLHGNLLRAAPVLAFVLAFVAHAVSPALFWTVLAYVAVFHFIKQQEGFALLYLRAEALSRRRASSDSGDDSGDGAKLDRRLTRAAIWAGTAAPVLWWHAHLPRRFAWFMDGDFIPGAPELVGQIALGVEALVLAAFALRRVQLRVRGEGAHPMVDALVALTAASWTLGIVAFDDDRVFTLTNVFLHGVPYFALVWVAGGRERVEAGLGRARAPLVLALAFYGLLALLAVTEETLWDRLVWHDHESLFGVGGLELGELGMALVVAALTLPQATHYVLDRYIWRSGPDSNNPRLAAQLNLESRP</sequence>
<evidence type="ECO:0000313" key="3">
    <source>
        <dbReference type="Proteomes" id="UP000005801"/>
    </source>
</evidence>
<keyword evidence="1" id="KW-1133">Transmembrane helix</keyword>
<feature type="transmembrane region" description="Helical" evidence="1">
    <location>
        <begin position="46"/>
        <end position="65"/>
    </location>
</feature>
<evidence type="ECO:0000313" key="2">
    <source>
        <dbReference type="EMBL" id="EDM76234.1"/>
    </source>
</evidence>
<dbReference type="EMBL" id="ABCS01000069">
    <property type="protein sequence ID" value="EDM76234.1"/>
    <property type="molecule type" value="Genomic_DNA"/>
</dbReference>
<feature type="transmembrane region" description="Helical" evidence="1">
    <location>
        <begin position="285"/>
        <end position="304"/>
    </location>
</feature>
<keyword evidence="1" id="KW-0472">Membrane</keyword>
<feature type="transmembrane region" description="Helical" evidence="1">
    <location>
        <begin position="159"/>
        <end position="175"/>
    </location>
</feature>
<gene>
    <name evidence="2" type="ORF">PPSIR1_42201</name>
</gene>
<comment type="caution">
    <text evidence="2">The sequence shown here is derived from an EMBL/GenBank/DDBJ whole genome shotgun (WGS) entry which is preliminary data.</text>
</comment>
<feature type="transmembrane region" description="Helical" evidence="1">
    <location>
        <begin position="85"/>
        <end position="113"/>
    </location>
</feature>
<protein>
    <recommendedName>
        <fullName evidence="4">Transmembrane protein</fullName>
    </recommendedName>
</protein>
<feature type="transmembrane region" description="Helical" evidence="1">
    <location>
        <begin position="195"/>
        <end position="213"/>
    </location>
</feature>
<dbReference type="Proteomes" id="UP000005801">
    <property type="component" value="Unassembled WGS sequence"/>
</dbReference>
<accession>A6GCZ6</accession>
<dbReference type="eggNOG" id="ENOG502ZAJW">
    <property type="taxonomic scope" value="Bacteria"/>
</dbReference>
<keyword evidence="3" id="KW-1185">Reference proteome</keyword>
<dbReference type="STRING" id="391625.PPSIR1_42201"/>
<feature type="transmembrane region" description="Helical" evidence="1">
    <location>
        <begin position="253"/>
        <end position="273"/>
    </location>
</feature>
<evidence type="ECO:0008006" key="4">
    <source>
        <dbReference type="Google" id="ProtNLM"/>
    </source>
</evidence>
<evidence type="ECO:0000256" key="1">
    <source>
        <dbReference type="SAM" id="Phobius"/>
    </source>
</evidence>
<feature type="transmembrane region" description="Helical" evidence="1">
    <location>
        <begin position="225"/>
        <end position="247"/>
    </location>
</feature>
<reference evidence="2 3" key="1">
    <citation type="submission" date="2007-06" db="EMBL/GenBank/DDBJ databases">
        <authorList>
            <person name="Shimkets L."/>
            <person name="Ferriera S."/>
            <person name="Johnson J."/>
            <person name="Kravitz S."/>
            <person name="Beeson K."/>
            <person name="Sutton G."/>
            <person name="Rogers Y.-H."/>
            <person name="Friedman R."/>
            <person name="Frazier M."/>
            <person name="Venter J.C."/>
        </authorList>
    </citation>
    <scope>NUCLEOTIDE SEQUENCE [LARGE SCALE GENOMIC DNA]</scope>
    <source>
        <strain evidence="2 3">SIR-1</strain>
    </source>
</reference>
<dbReference type="AlphaFoldDB" id="A6GCZ6"/>
<keyword evidence="1" id="KW-0812">Transmembrane</keyword>